<evidence type="ECO:0000313" key="2">
    <source>
        <dbReference type="EMBL" id="GGY34440.1"/>
    </source>
</evidence>
<gene>
    <name evidence="2" type="ORF">GCM10008098_29520</name>
</gene>
<feature type="signal peptide" evidence="1">
    <location>
        <begin position="1"/>
        <end position="16"/>
    </location>
</feature>
<protein>
    <recommendedName>
        <fullName evidence="4">Type 1 fimbrial protein</fullName>
    </recommendedName>
</protein>
<keyword evidence="3" id="KW-1185">Reference proteome</keyword>
<keyword evidence="1" id="KW-0732">Signal</keyword>
<organism evidence="2 3">
    <name type="scientific">Rhodanobacter panaciterrae</name>
    <dbReference type="NCBI Taxonomy" id="490572"/>
    <lineage>
        <taxon>Bacteria</taxon>
        <taxon>Pseudomonadati</taxon>
        <taxon>Pseudomonadota</taxon>
        <taxon>Gammaproteobacteria</taxon>
        <taxon>Lysobacterales</taxon>
        <taxon>Rhodanobacteraceae</taxon>
        <taxon>Rhodanobacter</taxon>
    </lineage>
</organism>
<evidence type="ECO:0008006" key="4">
    <source>
        <dbReference type="Google" id="ProtNLM"/>
    </source>
</evidence>
<sequence>MSVAVVGMLCIPQVSAASESTGAASGRITFTGTIVEATCSATTERIATWVAGAPELGQPHLDSCAKSGEAAITSQVYTTTAIHISNAETDPVLSYFNDYVRAAEADPILITQVYE</sequence>
<dbReference type="RefSeq" id="WP_189442374.1">
    <property type="nucleotide sequence ID" value="NZ_BMXT01000005.1"/>
</dbReference>
<accession>A0ABQ3A3X2</accession>
<feature type="chain" id="PRO_5046613102" description="Type 1 fimbrial protein" evidence="1">
    <location>
        <begin position="17"/>
        <end position="115"/>
    </location>
</feature>
<evidence type="ECO:0000313" key="3">
    <source>
        <dbReference type="Proteomes" id="UP000621898"/>
    </source>
</evidence>
<comment type="caution">
    <text evidence="2">The sequence shown here is derived from an EMBL/GenBank/DDBJ whole genome shotgun (WGS) entry which is preliminary data.</text>
</comment>
<dbReference type="EMBL" id="BMXT01000005">
    <property type="protein sequence ID" value="GGY34440.1"/>
    <property type="molecule type" value="Genomic_DNA"/>
</dbReference>
<dbReference type="Proteomes" id="UP000621898">
    <property type="component" value="Unassembled WGS sequence"/>
</dbReference>
<proteinExistence type="predicted"/>
<name>A0ABQ3A3X2_9GAMM</name>
<evidence type="ECO:0000256" key="1">
    <source>
        <dbReference type="SAM" id="SignalP"/>
    </source>
</evidence>
<reference evidence="3" key="1">
    <citation type="journal article" date="2019" name="Int. J. Syst. Evol. Microbiol.">
        <title>The Global Catalogue of Microorganisms (GCM) 10K type strain sequencing project: providing services to taxonomists for standard genome sequencing and annotation.</title>
        <authorList>
            <consortium name="The Broad Institute Genomics Platform"/>
            <consortium name="The Broad Institute Genome Sequencing Center for Infectious Disease"/>
            <person name="Wu L."/>
            <person name="Ma J."/>
        </authorList>
    </citation>
    <scope>NUCLEOTIDE SEQUENCE [LARGE SCALE GENOMIC DNA]</scope>
    <source>
        <strain evidence="3">KCTC 22232</strain>
    </source>
</reference>